<comment type="caution">
    <text evidence="1">The sequence shown here is derived from an EMBL/GenBank/DDBJ whole genome shotgun (WGS) entry which is preliminary data.</text>
</comment>
<organism evidence="1 2">
    <name type="scientific">Colletotrichum zoysiae</name>
    <dbReference type="NCBI Taxonomy" id="1216348"/>
    <lineage>
        <taxon>Eukaryota</taxon>
        <taxon>Fungi</taxon>
        <taxon>Dikarya</taxon>
        <taxon>Ascomycota</taxon>
        <taxon>Pezizomycotina</taxon>
        <taxon>Sordariomycetes</taxon>
        <taxon>Hypocreomycetidae</taxon>
        <taxon>Glomerellales</taxon>
        <taxon>Glomerellaceae</taxon>
        <taxon>Colletotrichum</taxon>
        <taxon>Colletotrichum graminicola species complex</taxon>
    </lineage>
</organism>
<protein>
    <submittedName>
        <fullName evidence="1">Uncharacterized protein</fullName>
    </submittedName>
</protein>
<accession>A0AAD9LWW5</accession>
<sequence length="127" mass="14483">MREGPPWLCISSSAGRRKRRKTNWTQSEVRSRSSNRGFGWKFRFLSSPLRHPQIIISTFFFPFSSSEYSTLLRSHPLPPLVGSPVNLSLGLSALFSTCPYGAKSPSATLLQHFLFSKQGRTHQQRER</sequence>
<evidence type="ECO:0000313" key="2">
    <source>
        <dbReference type="Proteomes" id="UP001232148"/>
    </source>
</evidence>
<dbReference type="EMBL" id="MU843123">
    <property type="protein sequence ID" value="KAK2021238.1"/>
    <property type="molecule type" value="Genomic_DNA"/>
</dbReference>
<evidence type="ECO:0000313" key="1">
    <source>
        <dbReference type="EMBL" id="KAK2021238.1"/>
    </source>
</evidence>
<proteinExistence type="predicted"/>
<name>A0AAD9LWW5_9PEZI</name>
<reference evidence="1" key="1">
    <citation type="submission" date="2021-06" db="EMBL/GenBank/DDBJ databases">
        <title>Comparative genomics, transcriptomics and evolutionary studies reveal genomic signatures of adaptation to plant cell wall in hemibiotrophic fungi.</title>
        <authorList>
            <consortium name="DOE Joint Genome Institute"/>
            <person name="Baroncelli R."/>
            <person name="Diaz J.F."/>
            <person name="Benocci T."/>
            <person name="Peng M."/>
            <person name="Battaglia E."/>
            <person name="Haridas S."/>
            <person name="Andreopoulos W."/>
            <person name="Labutti K."/>
            <person name="Pangilinan J."/>
            <person name="Floch G.L."/>
            <person name="Makela M.R."/>
            <person name="Henrissat B."/>
            <person name="Grigoriev I.V."/>
            <person name="Crouch J.A."/>
            <person name="De Vries R.P."/>
            <person name="Sukno S.A."/>
            <person name="Thon M.R."/>
        </authorList>
    </citation>
    <scope>NUCLEOTIDE SEQUENCE</scope>
    <source>
        <strain evidence="1">MAFF235873</strain>
    </source>
</reference>
<dbReference type="Proteomes" id="UP001232148">
    <property type="component" value="Unassembled WGS sequence"/>
</dbReference>
<keyword evidence="2" id="KW-1185">Reference proteome</keyword>
<dbReference type="AlphaFoldDB" id="A0AAD9LWW5"/>
<gene>
    <name evidence="1" type="ORF">LX32DRAFT_265021</name>
</gene>